<dbReference type="RefSeq" id="WP_093250078.1">
    <property type="nucleotide sequence ID" value="NZ_FNGP01000002.1"/>
</dbReference>
<evidence type="ECO:0000313" key="5">
    <source>
        <dbReference type="EMBL" id="SDL37480.1"/>
    </source>
</evidence>
<feature type="compositionally biased region" description="Low complexity" evidence="2">
    <location>
        <begin position="474"/>
        <end position="487"/>
    </location>
</feature>
<gene>
    <name evidence="5" type="ORF">SAMN04488242_1283</name>
</gene>
<keyword evidence="3" id="KW-1133">Transmembrane helix</keyword>
<feature type="transmembrane region" description="Helical" evidence="3">
    <location>
        <begin position="83"/>
        <end position="102"/>
    </location>
</feature>
<evidence type="ECO:0000256" key="3">
    <source>
        <dbReference type="SAM" id="Phobius"/>
    </source>
</evidence>
<evidence type="ECO:0000256" key="2">
    <source>
        <dbReference type="SAM" id="MobiDB-lite"/>
    </source>
</evidence>
<name>A0A1G9JIQ6_9ACTN</name>
<proteinExistence type="inferred from homology"/>
<feature type="region of interest" description="Disordered" evidence="2">
    <location>
        <begin position="432"/>
        <end position="496"/>
    </location>
</feature>
<accession>A0A1G9JIQ6</accession>
<feature type="transmembrane region" description="Helical" evidence="3">
    <location>
        <begin position="42"/>
        <end position="63"/>
    </location>
</feature>
<evidence type="ECO:0000313" key="6">
    <source>
        <dbReference type="Proteomes" id="UP000199475"/>
    </source>
</evidence>
<sequence length="508" mass="53610">MPNAASDARQVHNRRAVGFLVMSALLPGSVQRFAGNRRIGALALRTWGAVVALVVIVGLAAWLAPGPTVSVLLTPWVTVLAKVLLWGLFAGWLLLLLDAWRLARPMDMPRRHRLAMTLGVGLLAITVGFTTGYIANAFTAAGTVGEVLPGGGDVEEKAGRYNVLLLGLDSADDRIGIRPDSINVASVDAETGRTVLFGLPRNMQGVPFAEDSPMREPFPDGFRCPENECMLNAVWTAGEAHAALFPEGVDPGLQATKDAVGATLGLELNYYAMVDMNGFSSIIDAMGGIEMDVMKRIPIGGGGSPVSGYIEPGEGVLLDGRNALWFARSRHQSSDYERMQRQKCVLAAMANQLDPMVVATRFVELSRAGKDLLRTDVGRGEVVELAELALRGRNLDIASVNFMPPLIPNTADPDFALIRDTVAQHIADAERADEQLPTASPSAAASQSEYPSAAAAPTSASPVDTETGSKAEPSESGTASTASTAEGDPSAYVEETETDALAVVCSAA</sequence>
<keyword evidence="6" id="KW-1185">Reference proteome</keyword>
<dbReference type="EMBL" id="FNGP01000002">
    <property type="protein sequence ID" value="SDL37480.1"/>
    <property type="molecule type" value="Genomic_DNA"/>
</dbReference>
<organism evidence="5 6">
    <name type="scientific">Tessaracoccus oleiagri</name>
    <dbReference type="NCBI Taxonomy" id="686624"/>
    <lineage>
        <taxon>Bacteria</taxon>
        <taxon>Bacillati</taxon>
        <taxon>Actinomycetota</taxon>
        <taxon>Actinomycetes</taxon>
        <taxon>Propionibacteriales</taxon>
        <taxon>Propionibacteriaceae</taxon>
        <taxon>Tessaracoccus</taxon>
    </lineage>
</organism>
<dbReference type="Pfam" id="PF03816">
    <property type="entry name" value="LytR_cpsA_psr"/>
    <property type="match status" value="1"/>
</dbReference>
<protein>
    <submittedName>
        <fullName evidence="5">Transcriptional attenuator, LytR family</fullName>
    </submittedName>
</protein>
<keyword evidence="3" id="KW-0472">Membrane</keyword>
<dbReference type="PANTHER" id="PTHR33392:SF6">
    <property type="entry name" value="POLYISOPRENYL-TEICHOIC ACID--PEPTIDOGLYCAN TEICHOIC ACID TRANSFERASE TAGU"/>
    <property type="match status" value="1"/>
</dbReference>
<evidence type="ECO:0000259" key="4">
    <source>
        <dbReference type="Pfam" id="PF03816"/>
    </source>
</evidence>
<comment type="similarity">
    <text evidence="1">Belongs to the LytR/CpsA/Psr (LCP) family.</text>
</comment>
<feature type="compositionally biased region" description="Low complexity" evidence="2">
    <location>
        <begin position="437"/>
        <end position="462"/>
    </location>
</feature>
<dbReference type="STRING" id="686624.SAMN04488242_1283"/>
<dbReference type="AlphaFoldDB" id="A0A1G9JIQ6"/>
<dbReference type="Gene3D" id="3.40.630.190">
    <property type="entry name" value="LCP protein"/>
    <property type="match status" value="1"/>
</dbReference>
<feature type="domain" description="Cell envelope-related transcriptional attenuator" evidence="4">
    <location>
        <begin position="180"/>
        <end position="353"/>
    </location>
</feature>
<dbReference type="Proteomes" id="UP000199475">
    <property type="component" value="Unassembled WGS sequence"/>
</dbReference>
<dbReference type="InterPro" id="IPR050922">
    <property type="entry name" value="LytR/CpsA/Psr_CW_biosynth"/>
</dbReference>
<dbReference type="PANTHER" id="PTHR33392">
    <property type="entry name" value="POLYISOPRENYL-TEICHOIC ACID--PEPTIDOGLYCAN TEICHOIC ACID TRANSFERASE TAGU"/>
    <property type="match status" value="1"/>
</dbReference>
<evidence type="ECO:0000256" key="1">
    <source>
        <dbReference type="ARBA" id="ARBA00006068"/>
    </source>
</evidence>
<dbReference type="InterPro" id="IPR004474">
    <property type="entry name" value="LytR_CpsA_psr"/>
</dbReference>
<dbReference type="OrthoDB" id="3573673at2"/>
<keyword evidence="3" id="KW-0812">Transmembrane</keyword>
<feature type="transmembrane region" description="Helical" evidence="3">
    <location>
        <begin position="114"/>
        <end position="135"/>
    </location>
</feature>
<reference evidence="5 6" key="1">
    <citation type="submission" date="2016-10" db="EMBL/GenBank/DDBJ databases">
        <authorList>
            <person name="de Groot N.N."/>
        </authorList>
    </citation>
    <scope>NUCLEOTIDE SEQUENCE [LARGE SCALE GENOMIC DNA]</scope>
    <source>
        <strain evidence="5 6">CGMCC 1.9159</strain>
    </source>
</reference>